<feature type="signal peptide" evidence="8">
    <location>
        <begin position="1"/>
        <end position="24"/>
    </location>
</feature>
<evidence type="ECO:0000256" key="1">
    <source>
        <dbReference type="ARBA" id="ARBA00004442"/>
    </source>
</evidence>
<evidence type="ECO:0000256" key="3">
    <source>
        <dbReference type="ARBA" id="ARBA00022448"/>
    </source>
</evidence>
<keyword evidence="10" id="KW-1185">Reference proteome</keyword>
<evidence type="ECO:0000256" key="6">
    <source>
        <dbReference type="ARBA" id="ARBA00023136"/>
    </source>
</evidence>
<keyword evidence="8" id="KW-0732">Signal</keyword>
<evidence type="ECO:0000256" key="7">
    <source>
        <dbReference type="ARBA" id="ARBA00023237"/>
    </source>
</evidence>
<dbReference type="GO" id="GO:0015562">
    <property type="term" value="F:efflux transmembrane transporter activity"/>
    <property type="evidence" value="ECO:0007669"/>
    <property type="project" value="InterPro"/>
</dbReference>
<name>A0A5C1NBT7_9GAMM</name>
<dbReference type="AlphaFoldDB" id="A0A5C1NBT7"/>
<evidence type="ECO:0000256" key="5">
    <source>
        <dbReference type="ARBA" id="ARBA00022692"/>
    </source>
</evidence>
<dbReference type="Proteomes" id="UP000324285">
    <property type="component" value="Chromosome"/>
</dbReference>
<comment type="similarity">
    <text evidence="2">Belongs to the outer membrane factor (OMF) (TC 1.B.17) family.</text>
</comment>
<dbReference type="PANTHER" id="PTHR30026">
    <property type="entry name" value="OUTER MEMBRANE PROTEIN TOLC"/>
    <property type="match status" value="1"/>
</dbReference>
<dbReference type="SUPFAM" id="SSF56954">
    <property type="entry name" value="Outer membrane efflux proteins (OEP)"/>
    <property type="match status" value="1"/>
</dbReference>
<dbReference type="RefSeq" id="WP_149282959.1">
    <property type="nucleotide sequence ID" value="NZ_CP038437.2"/>
</dbReference>
<keyword evidence="5" id="KW-0812">Transmembrane</keyword>
<evidence type="ECO:0000256" key="4">
    <source>
        <dbReference type="ARBA" id="ARBA00022452"/>
    </source>
</evidence>
<reference evidence="9" key="1">
    <citation type="submission" date="2021-02" db="EMBL/GenBank/DDBJ databases">
        <title>Strain Y2R2, a novel species of the genus Halomonas.</title>
        <authorList>
            <person name="Huang H."/>
        </authorList>
    </citation>
    <scope>NUCLEOTIDE SEQUENCE</scope>
    <source>
        <strain evidence="9">Y2R2</strain>
    </source>
</reference>
<proteinExistence type="inferred from homology"/>
<keyword evidence="7" id="KW-0998">Cell outer membrane</keyword>
<dbReference type="OrthoDB" id="9814637at2"/>
<evidence type="ECO:0000256" key="8">
    <source>
        <dbReference type="SAM" id="SignalP"/>
    </source>
</evidence>
<dbReference type="PANTHER" id="PTHR30026:SF20">
    <property type="entry name" value="OUTER MEMBRANE PROTEIN TOLC"/>
    <property type="match status" value="1"/>
</dbReference>
<keyword evidence="4" id="KW-1134">Transmembrane beta strand</keyword>
<dbReference type="Pfam" id="PF02321">
    <property type="entry name" value="OEP"/>
    <property type="match status" value="2"/>
</dbReference>
<protein>
    <submittedName>
        <fullName evidence="9">TolC family outer membrane protein</fullName>
    </submittedName>
</protein>
<dbReference type="GO" id="GO:1990281">
    <property type="term" value="C:efflux pump complex"/>
    <property type="evidence" value="ECO:0007669"/>
    <property type="project" value="TreeGrafter"/>
</dbReference>
<evidence type="ECO:0000256" key="2">
    <source>
        <dbReference type="ARBA" id="ARBA00007613"/>
    </source>
</evidence>
<dbReference type="GO" id="GO:0015288">
    <property type="term" value="F:porin activity"/>
    <property type="evidence" value="ECO:0007669"/>
    <property type="project" value="TreeGrafter"/>
</dbReference>
<organism evidence="9 10">
    <name type="scientific">Halomonas binhaiensis</name>
    <dbReference type="NCBI Taxonomy" id="2562282"/>
    <lineage>
        <taxon>Bacteria</taxon>
        <taxon>Pseudomonadati</taxon>
        <taxon>Pseudomonadota</taxon>
        <taxon>Gammaproteobacteria</taxon>
        <taxon>Oceanospirillales</taxon>
        <taxon>Halomonadaceae</taxon>
        <taxon>Halomonas</taxon>
    </lineage>
</organism>
<dbReference type="KEGG" id="hbh:E4T21_01695"/>
<accession>A0A5C1NBT7</accession>
<keyword evidence="6" id="KW-0472">Membrane</keyword>
<evidence type="ECO:0000313" key="10">
    <source>
        <dbReference type="Proteomes" id="UP000324285"/>
    </source>
</evidence>
<dbReference type="EMBL" id="CP038437">
    <property type="protein sequence ID" value="QEM80410.1"/>
    <property type="molecule type" value="Genomic_DNA"/>
</dbReference>
<dbReference type="InterPro" id="IPR051906">
    <property type="entry name" value="TolC-like"/>
</dbReference>
<keyword evidence="3" id="KW-0813">Transport</keyword>
<dbReference type="NCBIfam" id="TIGR01844">
    <property type="entry name" value="type_I_sec_TolC"/>
    <property type="match status" value="1"/>
</dbReference>
<dbReference type="Gene3D" id="1.20.1600.10">
    <property type="entry name" value="Outer membrane efflux proteins (OEP)"/>
    <property type="match status" value="1"/>
</dbReference>
<sequence>MKKTLFCFFSALSLSSSICIYAYAVEPSSEQPVAMPVMGLQEIVLRAFETDPMVVTAAADLGISAGAVDEARSAWKPQIGFQAGAGGSADDDSDFDQTRTYGFTLSQLVYDFGRTDSTIDQKLALSHGKQYGLQMAVNSVAAKAIQAYLNVKRYEELKRVAEEGVSSLQKVKGIATLRVEGGLSTKSDELQTDARIASMLSQIADYDAQIAAAKVQLSVLTGVQVQALASYPDDLKDTKTNLDAIDYSVIPEVQQVESQAEASEKEVDIAKTQRLPAFRVEGQRIRYDTNDAYWDTSIQLKMDAPIYQGGAVSARVRQAESQVQMSESQVNQARQDVLLAASTANSTLQGARGRTVAAQRQLQSSLKSRDVYRDEYLLGNRSVNDLLSTEQEVYQAKVAVKTAMYDQWKSVIDYRTAIHQLLPALRVQARSDLLPDI</sequence>
<dbReference type="GO" id="GO:0009279">
    <property type="term" value="C:cell outer membrane"/>
    <property type="evidence" value="ECO:0007669"/>
    <property type="project" value="UniProtKB-SubCell"/>
</dbReference>
<dbReference type="InterPro" id="IPR010130">
    <property type="entry name" value="T1SS_OMP_TolC"/>
</dbReference>
<gene>
    <name evidence="9" type="ORF">E4T21_01695</name>
</gene>
<dbReference type="InterPro" id="IPR003423">
    <property type="entry name" value="OMP_efflux"/>
</dbReference>
<feature type="chain" id="PRO_5022796286" evidence="8">
    <location>
        <begin position="25"/>
        <end position="437"/>
    </location>
</feature>
<evidence type="ECO:0000313" key="9">
    <source>
        <dbReference type="EMBL" id="QEM80410.1"/>
    </source>
</evidence>
<comment type="subcellular location">
    <subcellularLocation>
        <location evidence="1">Cell outer membrane</location>
    </subcellularLocation>
</comment>